<feature type="compositionally biased region" description="Low complexity" evidence="1">
    <location>
        <begin position="72"/>
        <end position="82"/>
    </location>
</feature>
<feature type="compositionally biased region" description="Polar residues" evidence="1">
    <location>
        <begin position="106"/>
        <end position="116"/>
    </location>
</feature>
<proteinExistence type="predicted"/>
<organism evidence="2 3">
    <name type="scientific">Sphagnum jensenii</name>
    <dbReference type="NCBI Taxonomy" id="128206"/>
    <lineage>
        <taxon>Eukaryota</taxon>
        <taxon>Viridiplantae</taxon>
        <taxon>Streptophyta</taxon>
        <taxon>Embryophyta</taxon>
        <taxon>Bryophyta</taxon>
        <taxon>Sphagnophytina</taxon>
        <taxon>Sphagnopsida</taxon>
        <taxon>Sphagnales</taxon>
        <taxon>Sphagnaceae</taxon>
        <taxon>Sphagnum</taxon>
    </lineage>
</organism>
<sequence>MDPSTSTASPARPSFSIRTFVPMLALCRSPISTFNGTFNRLPPFLRLTHAYRYENLTLSSLEQAVDGVDSTQGSDAGSSSQRGGRGRGRGRGDNTAIDTVVEGMPTEQQLGGSTLG</sequence>
<evidence type="ECO:0000256" key="1">
    <source>
        <dbReference type="SAM" id="MobiDB-lite"/>
    </source>
</evidence>
<evidence type="ECO:0000313" key="3">
    <source>
        <dbReference type="Proteomes" id="UP001497522"/>
    </source>
</evidence>
<feature type="region of interest" description="Disordered" evidence="1">
    <location>
        <begin position="67"/>
        <end position="116"/>
    </location>
</feature>
<accession>A0ABP1BU57</accession>
<dbReference type="Proteomes" id="UP001497522">
    <property type="component" value="Chromosome 7"/>
</dbReference>
<evidence type="ECO:0000313" key="2">
    <source>
        <dbReference type="EMBL" id="CAK9879521.1"/>
    </source>
</evidence>
<protein>
    <submittedName>
        <fullName evidence="2">Uncharacterized protein</fullName>
    </submittedName>
</protein>
<reference evidence="2" key="1">
    <citation type="submission" date="2024-03" db="EMBL/GenBank/DDBJ databases">
        <authorList>
            <consortium name="ELIXIR-Norway"/>
            <consortium name="Elixir Norway"/>
        </authorList>
    </citation>
    <scope>NUCLEOTIDE SEQUENCE</scope>
</reference>
<dbReference type="EMBL" id="OZ023708">
    <property type="protein sequence ID" value="CAK9879521.1"/>
    <property type="molecule type" value="Genomic_DNA"/>
</dbReference>
<gene>
    <name evidence="2" type="ORF">CSSPJE1EN2_LOCUS21034</name>
</gene>
<name>A0ABP1BU57_9BRYO</name>
<keyword evidence="3" id="KW-1185">Reference proteome</keyword>